<gene>
    <name evidence="2" type="ORF">SAMN05878503_10950</name>
</gene>
<protein>
    <submittedName>
        <fullName evidence="2">Uncharacterized protein</fullName>
    </submittedName>
</protein>
<name>A0A285CUL0_9RHOB</name>
<sequence length="109" mass="12371">MSLRRILRAVGGLDPVNFAPALLPDHARTGGPRAEISDEAWSFCMTTPRDAGPQFPHKQAWRDVARRWGWTWPKYITAWPRGNAVPEPQASVVRPRCARSMPITRDREP</sequence>
<accession>A0A285CUL0</accession>
<feature type="region of interest" description="Disordered" evidence="1">
    <location>
        <begin position="86"/>
        <end position="109"/>
    </location>
</feature>
<dbReference type="EMBL" id="OAOQ01000009">
    <property type="protein sequence ID" value="SNX71251.1"/>
    <property type="molecule type" value="Genomic_DNA"/>
</dbReference>
<organism evidence="2 3">
    <name type="scientific">Cereibacter ovatus</name>
    <dbReference type="NCBI Taxonomy" id="439529"/>
    <lineage>
        <taxon>Bacteria</taxon>
        <taxon>Pseudomonadati</taxon>
        <taxon>Pseudomonadota</taxon>
        <taxon>Alphaproteobacteria</taxon>
        <taxon>Rhodobacterales</taxon>
        <taxon>Paracoccaceae</taxon>
        <taxon>Cereibacter</taxon>
    </lineage>
</organism>
<proteinExistence type="predicted"/>
<dbReference type="Proteomes" id="UP000219467">
    <property type="component" value="Unassembled WGS sequence"/>
</dbReference>
<keyword evidence="3" id="KW-1185">Reference proteome</keyword>
<evidence type="ECO:0000313" key="3">
    <source>
        <dbReference type="Proteomes" id="UP000219467"/>
    </source>
</evidence>
<evidence type="ECO:0000256" key="1">
    <source>
        <dbReference type="SAM" id="MobiDB-lite"/>
    </source>
</evidence>
<reference evidence="3" key="1">
    <citation type="submission" date="2017-08" db="EMBL/GenBank/DDBJ databases">
        <authorList>
            <person name="Varghese N."/>
            <person name="Submissions S."/>
        </authorList>
    </citation>
    <scope>NUCLEOTIDE SEQUENCE [LARGE SCALE GENOMIC DNA]</scope>
    <source>
        <strain evidence="3">JA234</strain>
    </source>
</reference>
<dbReference type="AlphaFoldDB" id="A0A285CUL0"/>
<evidence type="ECO:0000313" key="2">
    <source>
        <dbReference type="EMBL" id="SNX71251.1"/>
    </source>
</evidence>